<accession>A0A6C0JVL9</accession>
<reference evidence="1" key="1">
    <citation type="journal article" date="2020" name="Nature">
        <title>Giant virus diversity and host interactions through global metagenomics.</title>
        <authorList>
            <person name="Schulz F."/>
            <person name="Roux S."/>
            <person name="Paez-Espino D."/>
            <person name="Jungbluth S."/>
            <person name="Walsh D.A."/>
            <person name="Denef V.J."/>
            <person name="McMahon K.D."/>
            <person name="Konstantinidis K.T."/>
            <person name="Eloe-Fadrosh E.A."/>
            <person name="Kyrpides N.C."/>
            <person name="Woyke T."/>
        </authorList>
    </citation>
    <scope>NUCLEOTIDE SEQUENCE</scope>
    <source>
        <strain evidence="1">GVMAG-S-1041349-163</strain>
    </source>
</reference>
<evidence type="ECO:0000313" key="1">
    <source>
        <dbReference type="EMBL" id="QHU07764.1"/>
    </source>
</evidence>
<name>A0A6C0JVL9_9ZZZZ</name>
<organism evidence="1">
    <name type="scientific">viral metagenome</name>
    <dbReference type="NCBI Taxonomy" id="1070528"/>
    <lineage>
        <taxon>unclassified sequences</taxon>
        <taxon>metagenomes</taxon>
        <taxon>organismal metagenomes</taxon>
    </lineage>
</organism>
<dbReference type="AlphaFoldDB" id="A0A6C0JVL9"/>
<dbReference type="EMBL" id="MN740686">
    <property type="protein sequence ID" value="QHU07764.1"/>
    <property type="molecule type" value="Genomic_DNA"/>
</dbReference>
<proteinExistence type="predicted"/>
<protein>
    <submittedName>
        <fullName evidence="1">Uncharacterized protein</fullName>
    </submittedName>
</protein>
<sequence>MIDELKSRFKEQKVTFFVSIDNKDTNVNFQLYVEEINALVIEFTNLGIKSDHLVIEDTLNYDKLKRICDFIDRANSFEYKVFIGPFNKNKDYGPKFIEKCRMMLNDPDDVVFNEF</sequence>